<keyword evidence="3" id="KW-1185">Reference proteome</keyword>
<evidence type="ECO:0000313" key="3">
    <source>
        <dbReference type="Proteomes" id="UP001592529"/>
    </source>
</evidence>
<protein>
    <submittedName>
        <fullName evidence="2">Uncharacterized protein</fullName>
    </submittedName>
</protein>
<feature type="region of interest" description="Disordered" evidence="1">
    <location>
        <begin position="115"/>
        <end position="156"/>
    </location>
</feature>
<feature type="compositionally biased region" description="Basic and acidic residues" evidence="1">
    <location>
        <begin position="130"/>
        <end position="139"/>
    </location>
</feature>
<dbReference type="EMBL" id="JBHFAA010000025">
    <property type="protein sequence ID" value="MFC1428520.1"/>
    <property type="molecule type" value="Genomic_DNA"/>
</dbReference>
<gene>
    <name evidence="2" type="ORF">ACEZCY_35700</name>
</gene>
<evidence type="ECO:0000256" key="1">
    <source>
        <dbReference type="SAM" id="MobiDB-lite"/>
    </source>
</evidence>
<dbReference type="Proteomes" id="UP001592529">
    <property type="component" value="Unassembled WGS sequence"/>
</dbReference>
<dbReference type="RefSeq" id="WP_380527895.1">
    <property type="nucleotide sequence ID" value="NZ_JBHFAA010000025.1"/>
</dbReference>
<accession>A0ABV6WR62</accession>
<organism evidence="2 3">
    <name type="scientific">Streptacidiphilus alkalitolerans</name>
    <dbReference type="NCBI Taxonomy" id="3342712"/>
    <lineage>
        <taxon>Bacteria</taxon>
        <taxon>Bacillati</taxon>
        <taxon>Actinomycetota</taxon>
        <taxon>Actinomycetes</taxon>
        <taxon>Kitasatosporales</taxon>
        <taxon>Streptomycetaceae</taxon>
        <taxon>Streptacidiphilus</taxon>
    </lineage>
</organism>
<comment type="caution">
    <text evidence="2">The sequence shown here is derived from an EMBL/GenBank/DDBJ whole genome shotgun (WGS) entry which is preliminary data.</text>
</comment>
<sequence length="156" mass="15600">MAWLAPVLWGLFGGFAMDGLDFVNCVRQHHRLPWVDAHGNSEPGPLAYGTAVGLRVAIGAGLAGAADSSWAGGITAWAAVGLGAAAPTVLEKITTWIPLTARAGLGALAGQLQATAAPAAPTQPSAPHSPHGESAERHAAPAVGPSHLSAPEPEGT</sequence>
<reference evidence="2 3" key="1">
    <citation type="submission" date="2024-09" db="EMBL/GenBank/DDBJ databases">
        <authorList>
            <person name="Lee S.D."/>
        </authorList>
    </citation>
    <scope>NUCLEOTIDE SEQUENCE [LARGE SCALE GENOMIC DNA]</scope>
    <source>
        <strain evidence="2 3">N1-12</strain>
    </source>
</reference>
<proteinExistence type="predicted"/>
<name>A0ABV6WR62_9ACTN</name>
<feature type="compositionally biased region" description="Low complexity" evidence="1">
    <location>
        <begin position="115"/>
        <end position="126"/>
    </location>
</feature>
<evidence type="ECO:0000313" key="2">
    <source>
        <dbReference type="EMBL" id="MFC1428520.1"/>
    </source>
</evidence>